<name>A0ABD0Y938_UMBPY</name>
<gene>
    <name evidence="1" type="ORF">UPYG_G00017590</name>
</gene>
<proteinExistence type="predicted"/>
<reference evidence="1 2" key="1">
    <citation type="submission" date="2024-06" db="EMBL/GenBank/DDBJ databases">
        <authorList>
            <person name="Pan Q."/>
            <person name="Wen M."/>
            <person name="Jouanno E."/>
            <person name="Zahm M."/>
            <person name="Klopp C."/>
            <person name="Cabau C."/>
            <person name="Louis A."/>
            <person name="Berthelot C."/>
            <person name="Parey E."/>
            <person name="Roest Crollius H."/>
            <person name="Montfort J."/>
            <person name="Robinson-Rechavi M."/>
            <person name="Bouchez O."/>
            <person name="Lampietro C."/>
            <person name="Lopez Roques C."/>
            <person name="Donnadieu C."/>
            <person name="Postlethwait J."/>
            <person name="Bobe J."/>
            <person name="Verreycken H."/>
            <person name="Guiguen Y."/>
        </authorList>
    </citation>
    <scope>NUCLEOTIDE SEQUENCE [LARGE SCALE GENOMIC DNA]</scope>
    <source>
        <strain evidence="1">Up_M1</strain>
        <tissue evidence="1">Testis</tissue>
    </source>
</reference>
<dbReference type="AlphaFoldDB" id="A0ABD0Y938"/>
<accession>A0ABD0Y938</accession>
<keyword evidence="2" id="KW-1185">Reference proteome</keyword>
<dbReference type="Proteomes" id="UP001557470">
    <property type="component" value="Unassembled WGS sequence"/>
</dbReference>
<comment type="caution">
    <text evidence="1">The sequence shown here is derived from an EMBL/GenBank/DDBJ whole genome shotgun (WGS) entry which is preliminary data.</text>
</comment>
<evidence type="ECO:0000313" key="2">
    <source>
        <dbReference type="Proteomes" id="UP001557470"/>
    </source>
</evidence>
<protein>
    <submittedName>
        <fullName evidence="1">Uncharacterized protein</fullName>
    </submittedName>
</protein>
<evidence type="ECO:0000313" key="1">
    <source>
        <dbReference type="EMBL" id="KAL1021757.1"/>
    </source>
</evidence>
<dbReference type="EMBL" id="JAGEUA010000001">
    <property type="protein sequence ID" value="KAL1021757.1"/>
    <property type="molecule type" value="Genomic_DNA"/>
</dbReference>
<organism evidence="1 2">
    <name type="scientific">Umbra pygmaea</name>
    <name type="common">Eastern mudminnow</name>
    <dbReference type="NCBI Taxonomy" id="75934"/>
    <lineage>
        <taxon>Eukaryota</taxon>
        <taxon>Metazoa</taxon>
        <taxon>Chordata</taxon>
        <taxon>Craniata</taxon>
        <taxon>Vertebrata</taxon>
        <taxon>Euteleostomi</taxon>
        <taxon>Actinopterygii</taxon>
        <taxon>Neopterygii</taxon>
        <taxon>Teleostei</taxon>
        <taxon>Protacanthopterygii</taxon>
        <taxon>Esociformes</taxon>
        <taxon>Umbridae</taxon>
        <taxon>Umbra</taxon>
    </lineage>
</organism>
<sequence length="99" mass="11269">MKVSGKTTKKPRRSIKRKTQVYSTFIYKIHKEDCGVPTVDRCLLGSSGNWRVLGRLIGYDAARLSQLNRRKVITPQEIHIAFAQVMGRLKKMQARQPGA</sequence>